<name>A0ACB7PSL8_9PEZI</name>
<keyword evidence="2" id="KW-1185">Reference proteome</keyword>
<evidence type="ECO:0000313" key="1">
    <source>
        <dbReference type="EMBL" id="KAH6651238.1"/>
    </source>
</evidence>
<reference evidence="1 2" key="1">
    <citation type="journal article" date="2021" name="Nat. Commun.">
        <title>Genetic determinants of endophytism in the Arabidopsis root mycobiome.</title>
        <authorList>
            <person name="Mesny F."/>
            <person name="Miyauchi S."/>
            <person name="Thiergart T."/>
            <person name="Pickel B."/>
            <person name="Atanasova L."/>
            <person name="Karlsson M."/>
            <person name="Huettel B."/>
            <person name="Barry K.W."/>
            <person name="Haridas S."/>
            <person name="Chen C."/>
            <person name="Bauer D."/>
            <person name="Andreopoulos W."/>
            <person name="Pangilinan J."/>
            <person name="LaButti K."/>
            <person name="Riley R."/>
            <person name="Lipzen A."/>
            <person name="Clum A."/>
            <person name="Drula E."/>
            <person name="Henrissat B."/>
            <person name="Kohler A."/>
            <person name="Grigoriev I.V."/>
            <person name="Martin F.M."/>
            <person name="Hacquard S."/>
        </authorList>
    </citation>
    <scope>NUCLEOTIDE SEQUENCE [LARGE SCALE GENOMIC DNA]</scope>
    <source>
        <strain evidence="1 2">MPI-SDFR-AT-0079</strain>
    </source>
</reference>
<proteinExistence type="predicted"/>
<accession>A0ACB7PSL8</accession>
<gene>
    <name evidence="1" type="ORF">F5144DRAFT_558872</name>
</gene>
<evidence type="ECO:0000313" key="2">
    <source>
        <dbReference type="Proteomes" id="UP000724584"/>
    </source>
</evidence>
<sequence length="119" mass="13541">MPQYFTGPPKCPKCKKVAEYDITSDDNCKGNEGRPYYKCNDGECTYPFFVFDDERGIVGTNPPCDCGRPTRRVISTVEQGLLKSSFFCATGVCRPNDLRNLHDKFHRDDLQELIQKGHV</sequence>
<protein>
    <submittedName>
        <fullName evidence="1">Uncharacterized protein</fullName>
    </submittedName>
</protein>
<comment type="caution">
    <text evidence="1">The sequence shown here is derived from an EMBL/GenBank/DDBJ whole genome shotgun (WGS) entry which is preliminary data.</text>
</comment>
<organism evidence="1 2">
    <name type="scientific">Chaetomium tenue</name>
    <dbReference type="NCBI Taxonomy" id="1854479"/>
    <lineage>
        <taxon>Eukaryota</taxon>
        <taxon>Fungi</taxon>
        <taxon>Dikarya</taxon>
        <taxon>Ascomycota</taxon>
        <taxon>Pezizomycotina</taxon>
        <taxon>Sordariomycetes</taxon>
        <taxon>Sordariomycetidae</taxon>
        <taxon>Sordariales</taxon>
        <taxon>Chaetomiaceae</taxon>
        <taxon>Chaetomium</taxon>
    </lineage>
</organism>
<dbReference type="Proteomes" id="UP000724584">
    <property type="component" value="Unassembled WGS sequence"/>
</dbReference>
<dbReference type="EMBL" id="JAGIZQ010000001">
    <property type="protein sequence ID" value="KAH6651238.1"/>
    <property type="molecule type" value="Genomic_DNA"/>
</dbReference>